<dbReference type="EMBL" id="QOIP01000004">
    <property type="protein sequence ID" value="RLU23755.1"/>
    <property type="molecule type" value="Genomic_DNA"/>
</dbReference>
<name>A0A3L8DTH6_OOCBI</name>
<reference evidence="7" key="1">
    <citation type="journal article" date="2018" name="Genome Res.">
        <title>The genomic architecture and molecular evolution of ant odorant receptors.</title>
        <authorList>
            <person name="McKenzie S.K."/>
            <person name="Kronauer D.J.C."/>
        </authorList>
    </citation>
    <scope>NUCLEOTIDE SEQUENCE [LARGE SCALE GENOMIC DNA]</scope>
    <source>
        <strain evidence="7">Clonal line C1</strain>
    </source>
</reference>
<dbReference type="CDD" id="cd00022">
    <property type="entry name" value="BIR"/>
    <property type="match status" value="2"/>
</dbReference>
<dbReference type="Pfam" id="PF13920">
    <property type="entry name" value="zf-C3HC4_3"/>
    <property type="match status" value="1"/>
</dbReference>
<evidence type="ECO:0000256" key="4">
    <source>
        <dbReference type="ARBA" id="ARBA00022833"/>
    </source>
</evidence>
<dbReference type="PANTHER" id="PTHR10044:SF139">
    <property type="entry name" value="DEATH-ASSOCIATED INHIBITOR OF APOPTOSIS 2"/>
    <property type="match status" value="1"/>
</dbReference>
<dbReference type="InterPro" id="IPR001370">
    <property type="entry name" value="BIR_rpt"/>
</dbReference>
<feature type="domain" description="RING-type" evidence="6">
    <location>
        <begin position="346"/>
        <end position="381"/>
    </location>
</feature>
<dbReference type="Proteomes" id="UP000279307">
    <property type="component" value="Chromosome 4"/>
</dbReference>
<dbReference type="Gene3D" id="3.30.40.10">
    <property type="entry name" value="Zinc/RING finger domain, C3HC4 (zinc finger)"/>
    <property type="match status" value="1"/>
</dbReference>
<evidence type="ECO:0000259" key="6">
    <source>
        <dbReference type="PROSITE" id="PS50089"/>
    </source>
</evidence>
<evidence type="ECO:0000256" key="2">
    <source>
        <dbReference type="ARBA" id="ARBA00022723"/>
    </source>
</evidence>
<protein>
    <recommendedName>
        <fullName evidence="6">RING-type domain-containing protein</fullName>
    </recommendedName>
</protein>
<dbReference type="PANTHER" id="PTHR10044">
    <property type="entry name" value="INHIBITOR OF APOPTOSIS"/>
    <property type="match status" value="1"/>
</dbReference>
<keyword evidence="3 5" id="KW-0863">Zinc-finger</keyword>
<dbReference type="PROSITE" id="PS01282">
    <property type="entry name" value="BIR_REPEAT_1"/>
    <property type="match status" value="1"/>
</dbReference>
<gene>
    <name evidence="7" type="ORF">DMN91_003961</name>
</gene>
<keyword evidence="2" id="KW-0479">Metal-binding</keyword>
<comment type="caution">
    <text evidence="7">The sequence shown here is derived from an EMBL/GenBank/DDBJ whole genome shotgun (WGS) entry which is preliminary data.</text>
</comment>
<dbReference type="GO" id="GO:0005737">
    <property type="term" value="C:cytoplasm"/>
    <property type="evidence" value="ECO:0007669"/>
    <property type="project" value="TreeGrafter"/>
</dbReference>
<dbReference type="Gene3D" id="1.10.1170.10">
    <property type="entry name" value="Inhibitor Of Apoptosis Protein (2mihbC-IAP-1), Chain A"/>
    <property type="match status" value="2"/>
</dbReference>
<dbReference type="SUPFAM" id="SSF57924">
    <property type="entry name" value="Inhibitor of apoptosis (IAP) repeat"/>
    <property type="match status" value="2"/>
</dbReference>
<evidence type="ECO:0000313" key="7">
    <source>
        <dbReference type="EMBL" id="RLU23755.1"/>
    </source>
</evidence>
<dbReference type="AlphaFoldDB" id="A0A3L8DTH6"/>
<evidence type="ECO:0000256" key="3">
    <source>
        <dbReference type="ARBA" id="ARBA00022771"/>
    </source>
</evidence>
<dbReference type="Pfam" id="PF00653">
    <property type="entry name" value="BIR"/>
    <property type="match status" value="2"/>
</dbReference>
<dbReference type="PROSITE" id="PS50089">
    <property type="entry name" value="ZF_RING_2"/>
    <property type="match status" value="1"/>
</dbReference>
<dbReference type="SMART" id="SM00238">
    <property type="entry name" value="BIR"/>
    <property type="match status" value="2"/>
</dbReference>
<dbReference type="OrthoDB" id="5855668at2759"/>
<dbReference type="InterPro" id="IPR013083">
    <property type="entry name" value="Znf_RING/FYVE/PHD"/>
</dbReference>
<proteinExistence type="inferred from homology"/>
<organism evidence="7">
    <name type="scientific">Ooceraea biroi</name>
    <name type="common">Clonal raider ant</name>
    <name type="synonym">Cerapachys biroi</name>
    <dbReference type="NCBI Taxonomy" id="2015173"/>
    <lineage>
        <taxon>Eukaryota</taxon>
        <taxon>Metazoa</taxon>
        <taxon>Ecdysozoa</taxon>
        <taxon>Arthropoda</taxon>
        <taxon>Hexapoda</taxon>
        <taxon>Insecta</taxon>
        <taxon>Pterygota</taxon>
        <taxon>Neoptera</taxon>
        <taxon>Endopterygota</taxon>
        <taxon>Hymenoptera</taxon>
        <taxon>Apocrita</taxon>
        <taxon>Aculeata</taxon>
        <taxon>Formicoidea</taxon>
        <taxon>Formicidae</taxon>
        <taxon>Dorylinae</taxon>
        <taxon>Ooceraea</taxon>
    </lineage>
</organism>
<dbReference type="InterPro" id="IPR050784">
    <property type="entry name" value="IAP"/>
</dbReference>
<dbReference type="PROSITE" id="PS50143">
    <property type="entry name" value="BIR_REPEAT_2"/>
    <property type="match status" value="2"/>
</dbReference>
<accession>A0A3L8DTH6</accession>
<evidence type="ECO:0000256" key="5">
    <source>
        <dbReference type="PROSITE-ProRule" id="PRU00175"/>
    </source>
</evidence>
<keyword evidence="4" id="KW-0862">Zinc</keyword>
<comment type="similarity">
    <text evidence="1">Belongs to the IAP family.</text>
</comment>
<dbReference type="InterPro" id="IPR001841">
    <property type="entry name" value="Znf_RING"/>
</dbReference>
<reference evidence="7" key="2">
    <citation type="submission" date="2018-07" db="EMBL/GenBank/DDBJ databases">
        <authorList>
            <person name="Mckenzie S.K."/>
            <person name="Kronauer D.J.C."/>
        </authorList>
    </citation>
    <scope>NUCLEOTIDE SEQUENCE</scope>
    <source>
        <strain evidence="7">Clonal line C1</strain>
    </source>
</reference>
<evidence type="ECO:0000256" key="1">
    <source>
        <dbReference type="ARBA" id="ARBA00006672"/>
    </source>
</evidence>
<sequence length="396" mass="45718">MYVIRQDKMIIIFEILPSVRPHLLLSSNNVKPNDVFIDEVDHSIDDSRTVQMDYRYESVRFESFKDWPVPYIRADRLAEAGFYYLGRDSAVKCFECELKILNWLEDQDPIIQHKLFSATCKFVNNVPCGNVPIKENYNPFSSSSTDQDVGQDVCGILDDSHGTFTSNVKNAKYPEYCAYRDRLNSFYSWHDRQWPHTREQLAEAGFFYKGNDDQTPCFHCGVRLRNWRPNEDPWQRHALVQPCCHYLLTIKGQKFAEQGRKVTWDYLVFKPIESQALPSRKPLAAIETQNQPGPSRAHQNQSSQRDIENISSNVAALSIIEEESEEGAACASNTGPPKPDKEDLPCSCCYSNRRNILFMTCHHVVACETCANKLDMCPICREKIQFRYKICIPRSL</sequence>
<dbReference type="FunFam" id="1.10.1170.10:FF:000002">
    <property type="entry name" value="Baculoviral IAP repeat containing 7"/>
    <property type="match status" value="1"/>
</dbReference>
<dbReference type="GO" id="GO:0008270">
    <property type="term" value="F:zinc ion binding"/>
    <property type="evidence" value="ECO:0007669"/>
    <property type="project" value="UniProtKB-KW"/>
</dbReference>
<dbReference type="GO" id="GO:0005634">
    <property type="term" value="C:nucleus"/>
    <property type="evidence" value="ECO:0007669"/>
    <property type="project" value="TreeGrafter"/>
</dbReference>